<reference evidence="3" key="1">
    <citation type="submission" date="2017-02" db="EMBL/GenBank/DDBJ databases">
        <title>Comparative genomics and description of representatives of a novel lineage of planctomycetes thriving in anoxic sediments.</title>
        <authorList>
            <person name="Spring S."/>
            <person name="Bunk B."/>
            <person name="Sproer C."/>
        </authorList>
    </citation>
    <scope>NUCLEOTIDE SEQUENCE [LARGE SCALE GENOMIC DNA]</scope>
    <source>
        <strain evidence="3">SM-Chi-D1</strain>
    </source>
</reference>
<feature type="region of interest" description="Disordered" evidence="1">
    <location>
        <begin position="955"/>
        <end position="974"/>
    </location>
</feature>
<feature type="region of interest" description="Disordered" evidence="1">
    <location>
        <begin position="675"/>
        <end position="703"/>
    </location>
</feature>
<dbReference type="PANTHER" id="PTHR31513:SF2">
    <property type="entry name" value="MRAZ"/>
    <property type="match status" value="1"/>
</dbReference>
<dbReference type="STRING" id="1851148.SMSP2_02690"/>
<evidence type="ECO:0000256" key="1">
    <source>
        <dbReference type="SAM" id="MobiDB-lite"/>
    </source>
</evidence>
<feature type="compositionally biased region" description="Gly residues" evidence="1">
    <location>
        <begin position="116"/>
        <end position="129"/>
    </location>
</feature>
<dbReference type="EMBL" id="CP019646">
    <property type="protein sequence ID" value="AQQ72307.1"/>
    <property type="molecule type" value="Genomic_DNA"/>
</dbReference>
<gene>
    <name evidence="2" type="ORF">SMSP2_02690</name>
</gene>
<name>A0A1Q2MIW8_9BACT</name>
<sequence>MGTHFFMVCISILFISNLYGIDIVETFPIGPDNFTYDGEDIVVTGSGQLIISGTHNFNSIHVMSGGQITHYPGEEVDLIVAGDVVIDAGGLINVNGKGYINEQGPGAGTGDRTDSNGGGGGGAYGGNGGNPESPYAGGIAYGSITEPSDLGSGGGDGYAGIGGAGGGRIKIIAGGTFTNNGTISANGIDGKSHGYGASGGGAGGSIWLGAAAFTGNGLISANGGRGYEVSEQDSGGGGGGRIAIYYDSSTYAGSTTAYGGISHAYRGGGAGTIYTKKAADTYGTLLMDNNSNTNARSNIDTLTVFDLVVSNGAMPALAAPLTVNNATVETGGSISYPAGTYEIEMTVLGDLLIRTNGSINANPTVTVQGNITVEADGSITANGRGYINEQGPGAGTGTRTDTNGGGGGGAYGGNGGKPESIYAGGIAYGSITEPVDLGSGGGDGYAGVGGAGGGRIRVIASGTFTNNGTISANGVDGRSHGYGASGGGSGGSIWIDAGSFAGSGLISSNGGRSYEVSEEDGGGGGGGRIAVYYDSSTYTGSAAAYGGISHASRCGGAGTVYMKNNSDTYGTVSMDNNANTNTRSYIDTESEFDLHVANGAMPAIVGLLTANDVTVDAGGIITHTAESKDINIDMHGDMLVKTGGLIHANATITIAGGTVVEPDGNISANGKGYINQQGPGAGTGTRNETNGGGGGGAYGGNGGNPESPYAGGIGYGSVLEPAELGSGGGDGYAGIGGYGGGKLRISVGGKFTNDGTVSANGIDGRAHSYGSSGGGSGGSIWIDAGSFAGEGLVSANGGIGHLVSEEDSGSGGGGRIAVYYDSSTYAGEFQAFGGTGSTGRIGGAGTIATGFKGETKLVTVANNNLAEGLTHFDTTEQFSLLVKDGGKPAPISLLKLYDTTVAAGGILTHPADTTYLKVESYGDLVVEDQGVISASADIAAMNIAVEPGGVVSSDGKGYKNGQGPGAGTGTRNDGYGGGGGGGYGNYGGNPQSPYSGGSPYGNPYSPIEMGSGGGDGYAGIGGYGGGALRLQAAQSLNNDGLISSNGFNGRSHSYGASGGGSGGSILVTAGSVSGEGLITANGGNGYVVSEEDSGGGSGGRIAVLSSSDITLSEENIYALGGSGYQSGGVGTVYLNETGGELFVLDNVTPTGTIDGYVSYIDIEFSTAVDESTFDIDDITLTGPGGVLTVSAIERIDNPLYSNIYRVSFPMQTAEGVYTIEVGPYIASAHGGTLDQDHNGTYGEVTDVFYHEFSAEYTFWKPQLLGMAAAWLEVKEGNENFPQEYDLVNDDTINILDFAEFYKLWPGNNIH</sequence>
<feature type="compositionally biased region" description="Gly residues" evidence="1">
    <location>
        <begin position="403"/>
        <end position="414"/>
    </location>
</feature>
<evidence type="ECO:0000313" key="3">
    <source>
        <dbReference type="Proteomes" id="UP000188181"/>
    </source>
</evidence>
<feature type="compositionally biased region" description="Gly residues" evidence="1">
    <location>
        <begin position="690"/>
        <end position="703"/>
    </location>
</feature>
<dbReference type="PANTHER" id="PTHR31513">
    <property type="entry name" value="EPHRIN TYPE-B RECEPTOR"/>
    <property type="match status" value="1"/>
</dbReference>
<feature type="compositionally biased region" description="Gly residues" evidence="1">
    <location>
        <begin position="958"/>
        <end position="974"/>
    </location>
</feature>
<dbReference type="Proteomes" id="UP000188181">
    <property type="component" value="Chromosome"/>
</dbReference>
<evidence type="ECO:0000313" key="2">
    <source>
        <dbReference type="EMBL" id="AQQ72307.1"/>
    </source>
</evidence>
<protein>
    <submittedName>
        <fullName evidence="2">Uncharacterized protein</fullName>
    </submittedName>
</protein>
<dbReference type="KEGG" id="pbas:SMSP2_02690"/>
<dbReference type="RefSeq" id="WP_146684512.1">
    <property type="nucleotide sequence ID" value="NZ_CP019646.1"/>
</dbReference>
<dbReference type="OrthoDB" id="232855at2"/>
<feature type="region of interest" description="Disordered" evidence="1">
    <location>
        <begin position="383"/>
        <end position="414"/>
    </location>
</feature>
<feature type="region of interest" description="Disordered" evidence="1">
    <location>
        <begin position="103"/>
        <end position="129"/>
    </location>
</feature>
<accession>A0A1Q2MIW8</accession>
<keyword evidence="3" id="KW-1185">Reference proteome</keyword>
<proteinExistence type="predicted"/>
<organism evidence="2 3">
    <name type="scientific">Limihaloglobus sulfuriphilus</name>
    <dbReference type="NCBI Taxonomy" id="1851148"/>
    <lineage>
        <taxon>Bacteria</taxon>
        <taxon>Pseudomonadati</taxon>
        <taxon>Planctomycetota</taxon>
        <taxon>Phycisphaerae</taxon>
        <taxon>Sedimentisphaerales</taxon>
        <taxon>Sedimentisphaeraceae</taxon>
        <taxon>Limihaloglobus</taxon>
    </lineage>
</organism>